<dbReference type="PROSITE" id="PS50994">
    <property type="entry name" value="INTEGRASE"/>
    <property type="match status" value="1"/>
</dbReference>
<keyword evidence="3" id="KW-1185">Reference proteome</keyword>
<dbReference type="GO" id="GO:0003676">
    <property type="term" value="F:nucleic acid binding"/>
    <property type="evidence" value="ECO:0007669"/>
    <property type="project" value="InterPro"/>
</dbReference>
<dbReference type="Gene3D" id="3.30.420.10">
    <property type="entry name" value="Ribonuclease H-like superfamily/Ribonuclease H"/>
    <property type="match status" value="1"/>
</dbReference>
<evidence type="ECO:0000259" key="1">
    <source>
        <dbReference type="PROSITE" id="PS50994"/>
    </source>
</evidence>
<dbReference type="PANTHER" id="PTHR37984:SF12">
    <property type="entry name" value="RIBONUCLEASE H"/>
    <property type="match status" value="1"/>
</dbReference>
<accession>A0A8T1SND4</accession>
<dbReference type="InterPro" id="IPR012337">
    <property type="entry name" value="RNaseH-like_sf"/>
</dbReference>
<dbReference type="InterPro" id="IPR036397">
    <property type="entry name" value="RNaseH_sf"/>
</dbReference>
<dbReference type="InterPro" id="IPR050951">
    <property type="entry name" value="Retrovirus_Pol_polyprotein"/>
</dbReference>
<dbReference type="InterPro" id="IPR001584">
    <property type="entry name" value="Integrase_cat-core"/>
</dbReference>
<dbReference type="PANTHER" id="PTHR37984">
    <property type="entry name" value="PROTEIN CBG26694"/>
    <property type="match status" value="1"/>
</dbReference>
<dbReference type="SUPFAM" id="SSF53098">
    <property type="entry name" value="Ribonuclease H-like"/>
    <property type="match status" value="1"/>
</dbReference>
<name>A0A8T1SND4_CHESE</name>
<dbReference type="Proteomes" id="UP000765507">
    <property type="component" value="Unassembled WGS sequence"/>
</dbReference>
<evidence type="ECO:0000313" key="3">
    <source>
        <dbReference type="Proteomes" id="UP000765507"/>
    </source>
</evidence>
<reference evidence="2 3" key="1">
    <citation type="journal article" date="2020" name="G3 (Bethesda)">
        <title>Draft Genome of the Common Snapping Turtle, Chelydra serpentina, a Model for Phenotypic Plasticity in Reptiles.</title>
        <authorList>
            <person name="Das D."/>
            <person name="Singh S.K."/>
            <person name="Bierstedt J."/>
            <person name="Erickson A."/>
            <person name="Galli G.L.J."/>
            <person name="Crossley D.A. 2nd"/>
            <person name="Rhen T."/>
        </authorList>
    </citation>
    <scope>NUCLEOTIDE SEQUENCE [LARGE SCALE GENOMIC DNA]</scope>
    <source>
        <strain evidence="2">KW</strain>
    </source>
</reference>
<comment type="caution">
    <text evidence="2">The sequence shown here is derived from an EMBL/GenBank/DDBJ whole genome shotgun (WGS) entry which is preliminary data.</text>
</comment>
<feature type="domain" description="Integrase catalytic" evidence="1">
    <location>
        <begin position="1"/>
        <end position="143"/>
    </location>
</feature>
<evidence type="ECO:0000313" key="2">
    <source>
        <dbReference type="EMBL" id="KAG6930378.1"/>
    </source>
</evidence>
<organism evidence="2 3">
    <name type="scientific">Chelydra serpentina</name>
    <name type="common">Snapping turtle</name>
    <name type="synonym">Testudo serpentina</name>
    <dbReference type="NCBI Taxonomy" id="8475"/>
    <lineage>
        <taxon>Eukaryota</taxon>
        <taxon>Metazoa</taxon>
        <taxon>Chordata</taxon>
        <taxon>Craniata</taxon>
        <taxon>Vertebrata</taxon>
        <taxon>Euteleostomi</taxon>
        <taxon>Archelosauria</taxon>
        <taxon>Testudinata</taxon>
        <taxon>Testudines</taxon>
        <taxon>Cryptodira</taxon>
        <taxon>Durocryptodira</taxon>
        <taxon>Americhelydia</taxon>
        <taxon>Chelydroidea</taxon>
        <taxon>Chelydridae</taxon>
        <taxon>Chelydra</taxon>
    </lineage>
</organism>
<dbReference type="GO" id="GO:0015074">
    <property type="term" value="P:DNA integration"/>
    <property type="evidence" value="ECO:0007669"/>
    <property type="project" value="InterPro"/>
</dbReference>
<sequence length="197" mass="22928">MPPCRGYKYLLVFVDQLTGWVECYPTRHCQARAVTKVLLHEILPRFHLPETIESDQGSHFTSQVVQQVSQALGIQWKLHTPWRPQSSGQVERMNRTLKDTLTKLCTESSLKWLDALPLALTRIRRAPRKGLKLSPFELVFGFPPRILIPGFREDVNWERGRTPYGNRSLGCNLFRYSCIDTRCLFRPFPWISPCPFQ</sequence>
<gene>
    <name evidence="2" type="ORF">G0U57_003962</name>
</gene>
<proteinExistence type="predicted"/>
<protein>
    <recommendedName>
        <fullName evidence="1">Integrase catalytic domain-containing protein</fullName>
    </recommendedName>
</protein>
<dbReference type="OrthoDB" id="9906983at2759"/>
<dbReference type="Pfam" id="PF00665">
    <property type="entry name" value="rve"/>
    <property type="match status" value="1"/>
</dbReference>
<dbReference type="AlphaFoldDB" id="A0A8T1SND4"/>
<dbReference type="EMBL" id="JAHGAV010000152">
    <property type="protein sequence ID" value="KAG6930378.1"/>
    <property type="molecule type" value="Genomic_DNA"/>
</dbReference>